<organism evidence="1 2">
    <name type="scientific">Desulfocurvibacter africanus subsp. africanus str. Walvis Bay</name>
    <dbReference type="NCBI Taxonomy" id="690850"/>
    <lineage>
        <taxon>Bacteria</taxon>
        <taxon>Pseudomonadati</taxon>
        <taxon>Thermodesulfobacteriota</taxon>
        <taxon>Desulfovibrionia</taxon>
        <taxon>Desulfovibrionales</taxon>
        <taxon>Desulfovibrionaceae</taxon>
        <taxon>Desulfocurvibacter</taxon>
    </lineage>
</organism>
<proteinExistence type="predicted"/>
<dbReference type="EMBL" id="CP003221">
    <property type="protein sequence ID" value="EGJ51860.1"/>
    <property type="molecule type" value="Genomic_DNA"/>
</dbReference>
<protein>
    <submittedName>
        <fullName evidence="1">Uncharacterized protein</fullName>
    </submittedName>
</protein>
<name>F3YY84_DESAF</name>
<accession>F3YY84</accession>
<keyword evidence="2" id="KW-1185">Reference proteome</keyword>
<reference evidence="1 2" key="1">
    <citation type="journal article" date="2011" name="J. Bacteriol.">
        <title>Genome sequence of the mercury-methylating and pleomorphic Desulfovibrio africanus Strain Walvis Bay.</title>
        <authorList>
            <person name="Brown S.D."/>
            <person name="Wall J.D."/>
            <person name="Kucken A.M."/>
            <person name="Gilmour C.C."/>
            <person name="Podar M."/>
            <person name="Brandt C.C."/>
            <person name="Teshima H."/>
            <person name="Detter J.C."/>
            <person name="Han C.S."/>
            <person name="Land M.L."/>
            <person name="Lucas S."/>
            <person name="Han J."/>
            <person name="Pennacchio L."/>
            <person name="Nolan M."/>
            <person name="Pitluck S."/>
            <person name="Woyke T."/>
            <person name="Goodwin L."/>
            <person name="Palumbo A.V."/>
            <person name="Elias D.A."/>
        </authorList>
    </citation>
    <scope>NUCLEOTIDE SEQUENCE [LARGE SCALE GENOMIC DNA]</scope>
    <source>
        <strain evidence="1 2">Walvis Bay</strain>
    </source>
</reference>
<evidence type="ECO:0000313" key="1">
    <source>
        <dbReference type="EMBL" id="EGJ51860.1"/>
    </source>
</evidence>
<gene>
    <name evidence="1" type="ORF">Desaf_3580</name>
</gene>
<dbReference type="KEGG" id="daf:Desaf_3580"/>
<dbReference type="HOGENOM" id="CLU_2616198_0_0_7"/>
<dbReference type="Proteomes" id="UP000007844">
    <property type="component" value="Chromosome"/>
</dbReference>
<evidence type="ECO:0000313" key="2">
    <source>
        <dbReference type="Proteomes" id="UP000007844"/>
    </source>
</evidence>
<dbReference type="AlphaFoldDB" id="F3YY84"/>
<dbReference type="RefSeq" id="WP_014261474.1">
    <property type="nucleotide sequence ID" value="NC_016629.1"/>
</dbReference>
<sequence length="78" mass="8403">MSQGFDAGLPDAEFGLTDDLEIACEYTCPACRTRRELVLKDSGANGPFPCPCGGFALPMEPFSAQVAELTRILKNYGK</sequence>